<dbReference type="EMBL" id="BGZK01000118">
    <property type="protein sequence ID" value="GBP20439.1"/>
    <property type="molecule type" value="Genomic_DNA"/>
</dbReference>
<evidence type="ECO:0000313" key="3">
    <source>
        <dbReference type="Proteomes" id="UP000299102"/>
    </source>
</evidence>
<dbReference type="InterPro" id="IPR052083">
    <property type="entry name" value="Aminoacylase-1_M20A"/>
</dbReference>
<dbReference type="AlphaFoldDB" id="A0A4C1U2D3"/>
<dbReference type="InterPro" id="IPR002933">
    <property type="entry name" value="Peptidase_M20"/>
</dbReference>
<dbReference type="Proteomes" id="UP000299102">
    <property type="component" value="Unassembled WGS sequence"/>
</dbReference>
<keyword evidence="1" id="KW-0378">Hydrolase</keyword>
<dbReference type="STRING" id="151549.A0A4C1U2D3"/>
<dbReference type="GO" id="GO:0004046">
    <property type="term" value="F:aminoacylase activity"/>
    <property type="evidence" value="ECO:0007669"/>
    <property type="project" value="TreeGrafter"/>
</dbReference>
<comment type="caution">
    <text evidence="2">The sequence shown here is derived from an EMBL/GenBank/DDBJ whole genome shotgun (WGS) entry which is preliminary data.</text>
</comment>
<evidence type="ECO:0000256" key="1">
    <source>
        <dbReference type="ARBA" id="ARBA00022801"/>
    </source>
</evidence>
<reference evidence="2 3" key="1">
    <citation type="journal article" date="2019" name="Commun. Biol.">
        <title>The bagworm genome reveals a unique fibroin gene that provides high tensile strength.</title>
        <authorList>
            <person name="Kono N."/>
            <person name="Nakamura H."/>
            <person name="Ohtoshi R."/>
            <person name="Tomita M."/>
            <person name="Numata K."/>
            <person name="Arakawa K."/>
        </authorList>
    </citation>
    <scope>NUCLEOTIDE SEQUENCE [LARGE SCALE GENOMIC DNA]</scope>
</reference>
<dbReference type="InterPro" id="IPR001261">
    <property type="entry name" value="ArgE/DapE_CS"/>
</dbReference>
<evidence type="ECO:0000313" key="2">
    <source>
        <dbReference type="EMBL" id="GBP20439.1"/>
    </source>
</evidence>
<organism evidence="2 3">
    <name type="scientific">Eumeta variegata</name>
    <name type="common">Bagworm moth</name>
    <name type="synonym">Eumeta japonica</name>
    <dbReference type="NCBI Taxonomy" id="151549"/>
    <lineage>
        <taxon>Eukaryota</taxon>
        <taxon>Metazoa</taxon>
        <taxon>Ecdysozoa</taxon>
        <taxon>Arthropoda</taxon>
        <taxon>Hexapoda</taxon>
        <taxon>Insecta</taxon>
        <taxon>Pterygota</taxon>
        <taxon>Neoptera</taxon>
        <taxon>Endopterygota</taxon>
        <taxon>Lepidoptera</taxon>
        <taxon>Glossata</taxon>
        <taxon>Ditrysia</taxon>
        <taxon>Tineoidea</taxon>
        <taxon>Psychidae</taxon>
        <taxon>Oiketicinae</taxon>
        <taxon>Eumeta</taxon>
    </lineage>
</organism>
<dbReference type="PANTHER" id="PTHR45892:SF1">
    <property type="entry name" value="AMINOACYLASE-1"/>
    <property type="match status" value="1"/>
</dbReference>
<dbReference type="Pfam" id="PF01546">
    <property type="entry name" value="Peptidase_M20"/>
    <property type="match status" value="1"/>
</dbReference>
<dbReference type="SUPFAM" id="SSF53187">
    <property type="entry name" value="Zn-dependent exopeptidases"/>
    <property type="match status" value="1"/>
</dbReference>
<gene>
    <name evidence="2" type="primary">Acy1</name>
    <name evidence="2" type="ORF">EVAR_14688_1</name>
</gene>
<dbReference type="PANTHER" id="PTHR45892">
    <property type="entry name" value="AMINOACYLASE-1"/>
    <property type="match status" value="1"/>
</dbReference>
<name>A0A4C1U2D3_EUMVA</name>
<proteinExistence type="predicted"/>
<dbReference type="PROSITE" id="PS00758">
    <property type="entry name" value="ARGE_DAPE_CPG2_1"/>
    <property type="match status" value="1"/>
</dbReference>
<dbReference type="OrthoDB" id="3064516at2759"/>
<sequence length="200" mass="22198">MDNRLYDLKEHVEPCVEFLKKQAESLSLPIKIYEVVPNKPIVVLTWKGSDPALPAILLNSHMDVVPVFEKSWTYPPFSAHIDDEGKIFARGSQDMKCVGIQYLEAIRELKASGVHLKRTLHISFVPGPVTKSASALRDDFTEMRRRVAAIPVTLLVCTSGINEIRVTGDRTSDSIYHGNTSAAQPPLLGLYGVLCFGVHK</sequence>
<keyword evidence="3" id="KW-1185">Reference proteome</keyword>
<accession>A0A4C1U2D3</accession>
<protein>
    <submittedName>
        <fullName evidence="2">Aminoacylase-1</fullName>
    </submittedName>
</protein>
<dbReference type="Gene3D" id="3.40.630.10">
    <property type="entry name" value="Zn peptidases"/>
    <property type="match status" value="1"/>
</dbReference>